<evidence type="ECO:0000313" key="2">
    <source>
        <dbReference type="Proteomes" id="UP000887564"/>
    </source>
</evidence>
<accession>A0A914R4Y5</accession>
<evidence type="ECO:0000313" key="3">
    <source>
        <dbReference type="WBParaSite" id="PEQ_0000151101-mRNA-1"/>
    </source>
</evidence>
<keyword evidence="2" id="KW-1185">Reference proteome</keyword>
<dbReference type="AlphaFoldDB" id="A0A914R4Y5"/>
<proteinExistence type="predicted"/>
<dbReference type="Proteomes" id="UP000887564">
    <property type="component" value="Unplaced"/>
</dbReference>
<dbReference type="WBParaSite" id="PEQ_0000151101-mRNA-1">
    <property type="protein sequence ID" value="PEQ_0000151101-mRNA-1"/>
    <property type="gene ID" value="PEQ_0000151101"/>
</dbReference>
<feature type="region of interest" description="Disordered" evidence="1">
    <location>
        <begin position="94"/>
        <end position="116"/>
    </location>
</feature>
<sequence>MLYNTLELCAMGGSLGTSLGGSQSILLPRRGSQVAQQHSQASINSSMLMSDTSSASNIGSTTGNMFNSRPSLGSFLSSLGGTCGGTLTQQHCSSLRDEGVGESPSFRRFGGVQTDS</sequence>
<reference evidence="3" key="1">
    <citation type="submission" date="2022-11" db="UniProtKB">
        <authorList>
            <consortium name="WormBaseParasite"/>
        </authorList>
    </citation>
    <scope>IDENTIFICATION</scope>
</reference>
<evidence type="ECO:0000256" key="1">
    <source>
        <dbReference type="SAM" id="MobiDB-lite"/>
    </source>
</evidence>
<protein>
    <submittedName>
        <fullName evidence="3">Uncharacterized protein</fullName>
    </submittedName>
</protein>
<name>A0A914R4Y5_PAREQ</name>
<organism evidence="2 3">
    <name type="scientific">Parascaris equorum</name>
    <name type="common">Equine roundworm</name>
    <dbReference type="NCBI Taxonomy" id="6256"/>
    <lineage>
        <taxon>Eukaryota</taxon>
        <taxon>Metazoa</taxon>
        <taxon>Ecdysozoa</taxon>
        <taxon>Nematoda</taxon>
        <taxon>Chromadorea</taxon>
        <taxon>Rhabditida</taxon>
        <taxon>Spirurina</taxon>
        <taxon>Ascaridomorpha</taxon>
        <taxon>Ascaridoidea</taxon>
        <taxon>Ascarididae</taxon>
        <taxon>Parascaris</taxon>
    </lineage>
</organism>